<keyword evidence="1 5" id="KW-0963">Cytoplasm</keyword>
<evidence type="ECO:0000313" key="6">
    <source>
        <dbReference type="EMBL" id="CAH1639401.1"/>
    </source>
</evidence>
<dbReference type="PROSITE" id="PS51476">
    <property type="entry name" value="PROTEASOME_BETA_2"/>
    <property type="match status" value="1"/>
</dbReference>
<name>A0A9P0I398_SPOLI</name>
<evidence type="ECO:0000256" key="2">
    <source>
        <dbReference type="ARBA" id="ARBA00022942"/>
    </source>
</evidence>
<dbReference type="InterPro" id="IPR029055">
    <property type="entry name" value="Ntn_hydrolases_N"/>
</dbReference>
<dbReference type="Gene3D" id="3.60.20.10">
    <property type="entry name" value="Glutamine Phosphoribosylpyrophosphate, subunit 1, domain 1"/>
    <property type="match status" value="1"/>
</dbReference>
<comment type="similarity">
    <text evidence="5">Belongs to the peptidase T1B family.</text>
</comment>
<proteinExistence type="inferred from homology"/>
<evidence type="ECO:0000256" key="3">
    <source>
        <dbReference type="ARBA" id="ARBA00023242"/>
    </source>
</evidence>
<dbReference type="InterPro" id="IPR023333">
    <property type="entry name" value="Proteasome_suB-type"/>
</dbReference>
<dbReference type="GO" id="GO:0005839">
    <property type="term" value="C:proteasome core complex"/>
    <property type="evidence" value="ECO:0007669"/>
    <property type="project" value="InterPro"/>
</dbReference>
<dbReference type="InterPro" id="IPR001353">
    <property type="entry name" value="Proteasome_sua/b"/>
</dbReference>
<dbReference type="AlphaFoldDB" id="A0A9P0I398"/>
<comment type="subunit">
    <text evidence="5">Component of the proteasome complex.</text>
</comment>
<dbReference type="SUPFAM" id="SSF56235">
    <property type="entry name" value="N-terminal nucleophile aminohydrolases (Ntn hydrolases)"/>
    <property type="match status" value="1"/>
</dbReference>
<dbReference type="CDD" id="cd03758">
    <property type="entry name" value="proteasome_beta_type_2"/>
    <property type="match status" value="1"/>
</dbReference>
<sequence length="214" mass="23923">MDLRTVLYGVKSDTSPISEDFAIIAADQTNTQSIIVMKHDENKFYHISDQLVMGVIGDPGDRVQFAQFIAKNVQLYKMRNGYQLTTPAAVHFTRKTLMEALKTGNPSMVNMLVAGYDPENGGQLYTVDFLASSVRVPFGVHGFGGLLSLGILDRFHKHEMTEDEAYEVIKQCVFEVHSRLFVSLPNFFVKIINKDGIKDMPIITPATYILKAQG</sequence>
<evidence type="ECO:0000256" key="5">
    <source>
        <dbReference type="RuleBase" id="RU004203"/>
    </source>
</evidence>
<dbReference type="Proteomes" id="UP001153321">
    <property type="component" value="Chromosome 2"/>
</dbReference>
<protein>
    <recommendedName>
        <fullName evidence="5">Proteasome subunit beta</fullName>
    </recommendedName>
</protein>
<dbReference type="Pfam" id="PF00227">
    <property type="entry name" value="Proteasome"/>
    <property type="match status" value="1"/>
</dbReference>
<accession>A0A9P0I398</accession>
<evidence type="ECO:0000256" key="1">
    <source>
        <dbReference type="ARBA" id="ARBA00022490"/>
    </source>
</evidence>
<evidence type="ECO:0000256" key="4">
    <source>
        <dbReference type="ARBA" id="ARBA00026071"/>
    </source>
</evidence>
<dbReference type="EMBL" id="LR824533">
    <property type="protein sequence ID" value="CAH1639401.1"/>
    <property type="molecule type" value="Genomic_DNA"/>
</dbReference>
<dbReference type="GO" id="GO:0005634">
    <property type="term" value="C:nucleus"/>
    <property type="evidence" value="ECO:0007669"/>
    <property type="project" value="UniProtKB-SubCell"/>
</dbReference>
<dbReference type="GO" id="GO:0005737">
    <property type="term" value="C:cytoplasm"/>
    <property type="evidence" value="ECO:0007669"/>
    <property type="project" value="UniProtKB-SubCell"/>
</dbReference>
<keyword evidence="3 5" id="KW-0539">Nucleus</keyword>
<comment type="subcellular location">
    <subcellularLocation>
        <location evidence="5">Cytoplasm</location>
    </subcellularLocation>
    <subcellularLocation>
        <location evidence="5">Nucleus</location>
    </subcellularLocation>
</comment>
<keyword evidence="7" id="KW-1185">Reference proteome</keyword>
<evidence type="ECO:0000313" key="7">
    <source>
        <dbReference type="Proteomes" id="UP001153321"/>
    </source>
</evidence>
<dbReference type="InterPro" id="IPR035206">
    <property type="entry name" value="Proteasome_beta2"/>
</dbReference>
<reference evidence="6" key="1">
    <citation type="submission" date="2022-02" db="EMBL/GenBank/DDBJ databases">
        <authorList>
            <person name="King R."/>
        </authorList>
    </citation>
    <scope>NUCLEOTIDE SEQUENCE</scope>
</reference>
<comment type="subunit">
    <text evidence="4">The 26S proteasome consists of a 20S proteasome core and two 19S regulatory subunits. The 20S proteasome core is composed of 28 subunits that are arranged in four stacked rings, resulting in a barrel-shaped structure. The two end rings are each formed by seven alpha subunits, and the two central rings are each formed by seven beta subunits. The catalytic chamber with the active sites is on the inside of the barrel.</text>
</comment>
<comment type="function">
    <text evidence="5">Component of the proteasome, a multicatalytic proteinase complex which is characterized by its ability to cleave peptides with Arg, Phe, Tyr, Leu, and Glu adjacent to the leaving group at neutral or slightly basic pH. The proteasome has an ATP-dependent proteolytic activity.</text>
</comment>
<keyword evidence="2 5" id="KW-0647">Proteasome</keyword>
<dbReference type="PANTHER" id="PTHR32194:SF2">
    <property type="entry name" value="PROTEASOME SUBUNIT BETA TYPE-1"/>
    <property type="match status" value="1"/>
</dbReference>
<organism evidence="6 7">
    <name type="scientific">Spodoptera littoralis</name>
    <name type="common">Egyptian cotton leafworm</name>
    <dbReference type="NCBI Taxonomy" id="7109"/>
    <lineage>
        <taxon>Eukaryota</taxon>
        <taxon>Metazoa</taxon>
        <taxon>Ecdysozoa</taxon>
        <taxon>Arthropoda</taxon>
        <taxon>Hexapoda</taxon>
        <taxon>Insecta</taxon>
        <taxon>Pterygota</taxon>
        <taxon>Neoptera</taxon>
        <taxon>Endopterygota</taxon>
        <taxon>Lepidoptera</taxon>
        <taxon>Glossata</taxon>
        <taxon>Ditrysia</taxon>
        <taxon>Noctuoidea</taxon>
        <taxon>Noctuidae</taxon>
        <taxon>Amphipyrinae</taxon>
        <taxon>Spodoptera</taxon>
    </lineage>
</organism>
<dbReference type="GO" id="GO:0010498">
    <property type="term" value="P:proteasomal protein catabolic process"/>
    <property type="evidence" value="ECO:0007669"/>
    <property type="project" value="InterPro"/>
</dbReference>
<gene>
    <name evidence="6" type="ORF">SPLIT_LOCUS4758</name>
</gene>
<dbReference type="PANTHER" id="PTHR32194">
    <property type="entry name" value="METALLOPROTEASE TLDD"/>
    <property type="match status" value="1"/>
</dbReference>